<sequence>MKYSNYFALGVKSVALTMAALAALASSAVTIPTDPLITQIKTPPMVMLIASKDHKLFVEAYNDASDLDGDGKLDLRFKPSITYYGLFDSKVCYTHNGVNKGNDGVFTPSAAAGTNNTCTNSWSGNWLNYVTTSRIDSLRKVLYGGYRSKDSSTETWLRRAYIPQDAHSWAKEYTSEAVDSYKISDYTPLSQPSSEKRHFFGNLTANATTNCKNPDTCSDMSPLLSVVKNSNLRVWDWASKAAPVLDSNHGGIRENYTVQVQVCTTSFHENCKQYGSIYKPIGLLHDYGENDSMLFGLLTGSYNKNMSGGVLRKKVSSFKDEVDTSTGIFKSDATIVNTFNRLRIRDFNNNRTDYAYRNSSLRTRLMSEGEYVDWGNPVAEMMYEGLRYFEGKSSPTSVFDTSGSHDDALGLPRVATWNNPFIGTDDSITRNLRCSRPNMLVMSDVYPSYDSDQIPGSPYSSLTTDISGFDASTLLTKISDTEPGVKGLRFVGQTTVGTPSTLSNLDYSPSPKMVTSLATVRGLAPEEPSKAGSYNAAAVAYFGKVNDVSKAADTQSLNSFILALSSTLPKFEVSVNGKKIQIVPFAKTINGLSADRTKGKYQPTDQIVDLYVTKDDLDGPSKEMAFKINYEADEQGNDYDMDIIAEYTIKANDDGTVTVQVEVTQRTTGSNQNVGYVISGTNRDGTYLVAQDTNDALSYFLNVPPGRNARHCQDEPNLSSDECKRLPGLTSANPKSTQTFSSGTGDSGQFLQNPLWYAAKWGGFNDINNNKQPDLASEWDANADGVPDNYFLVQNPIYLRDSLKSAFDNIFNASSSASNVIANSTSITDSTSTQVFQARFDANKWSGDLVAYPITTAGLSITPVWQAQHRMPAPADRKLFVRTPSGVTKEFLWSELPSADKELLDADSSSADNSEDVIAYLRGSRDKEIKGSTGIFRERISLEANVAPLGDIVNSSPFFDQENNVLYANANDGMLHAFRARDVKDSSGNVLHKAGSEVFGFIPSAVVSRLKNLSGPGYTHEFLVDGDVVVSPKTAETGDKRLLFGALGRGGKGLFGLNVTTPTSFGTSDFLWEYTPTGDSSAISDGVKDTAVNASTDPDLGLMLGRPVYAKMNNGDNGIGAVIVGNGYNSTNGKAVLYIFLLDTDGKVATVKKLDTLIAGDNGLATPSVLDVDGNGTVDYIYAGDLKGNVWKFDVRGKTTASWSVGLSGKPFFVAKDASNKLQPITSPITFANDTVAGDPHVGKRFVFFGTGSYFRSVDPADASVQSWYGLIDEDEVITDRTALKQRSVAVTGIFDNKSVRGFSVAEPNDMVGKKGWYIDFENPAGERIVTEPMFYKFAVPALVASSIIPATGDPCIPGGSGYLNVINPFNGAATSLGILDVDENNSFKNDVVSGYVIGSIDLGVGLLSRVTLVGNRLVVGGTDPNNPAEDIPPNFGVTPLKGRISWREIITD</sequence>
<keyword evidence="6" id="KW-1185">Reference proteome</keyword>
<dbReference type="EMBL" id="MTJN01000002">
    <property type="protein sequence ID" value="OOV08319.1"/>
    <property type="molecule type" value="Genomic_DNA"/>
</dbReference>
<dbReference type="STRING" id="28066.RF819_17825"/>
<dbReference type="InterPro" id="IPR008707">
    <property type="entry name" value="B-propeller_PilY1"/>
</dbReference>
<evidence type="ECO:0000313" key="6">
    <source>
        <dbReference type="Proteomes" id="UP000190750"/>
    </source>
</evidence>
<name>A0A1T1AW37_RHOFE</name>
<keyword evidence="1" id="KW-0479">Metal-binding</keyword>
<feature type="chain" id="PRO_5012345780" description="PilY1 beta-propeller domain-containing protein" evidence="3">
    <location>
        <begin position="23"/>
        <end position="1453"/>
    </location>
</feature>
<feature type="domain" description="PilY1 beta-propeller" evidence="4">
    <location>
        <begin position="963"/>
        <end position="1277"/>
    </location>
</feature>
<evidence type="ECO:0000256" key="2">
    <source>
        <dbReference type="ARBA" id="ARBA00022837"/>
    </source>
</evidence>
<proteinExistence type="predicted"/>
<evidence type="ECO:0000256" key="1">
    <source>
        <dbReference type="ARBA" id="ARBA00022723"/>
    </source>
</evidence>
<dbReference type="Pfam" id="PF05567">
    <property type="entry name" value="T4P_PilY1"/>
    <property type="match status" value="1"/>
</dbReference>
<dbReference type="OrthoDB" id="7156875at2"/>
<comment type="caution">
    <text evidence="5">The sequence shown here is derived from an EMBL/GenBank/DDBJ whole genome shotgun (WGS) entry which is preliminary data.</text>
</comment>
<evidence type="ECO:0000313" key="5">
    <source>
        <dbReference type="EMBL" id="OOV08319.1"/>
    </source>
</evidence>
<keyword evidence="3" id="KW-0732">Signal</keyword>
<dbReference type="RefSeq" id="WP_078366199.1">
    <property type="nucleotide sequence ID" value="NZ_MTJN01000002.1"/>
</dbReference>
<evidence type="ECO:0000259" key="4">
    <source>
        <dbReference type="Pfam" id="PF05567"/>
    </source>
</evidence>
<evidence type="ECO:0000256" key="3">
    <source>
        <dbReference type="SAM" id="SignalP"/>
    </source>
</evidence>
<organism evidence="5 6">
    <name type="scientific">Rhodoferax fermentans</name>
    <dbReference type="NCBI Taxonomy" id="28066"/>
    <lineage>
        <taxon>Bacteria</taxon>
        <taxon>Pseudomonadati</taxon>
        <taxon>Pseudomonadota</taxon>
        <taxon>Betaproteobacteria</taxon>
        <taxon>Burkholderiales</taxon>
        <taxon>Comamonadaceae</taxon>
        <taxon>Rhodoferax</taxon>
    </lineage>
</organism>
<dbReference type="GO" id="GO:0046872">
    <property type="term" value="F:metal ion binding"/>
    <property type="evidence" value="ECO:0007669"/>
    <property type="project" value="UniProtKB-KW"/>
</dbReference>
<accession>A0A1T1AW37</accession>
<reference evidence="5 6" key="1">
    <citation type="submission" date="2017-01" db="EMBL/GenBank/DDBJ databases">
        <title>Genome sequencing of Rhodoferax fermentans JCM 7819.</title>
        <authorList>
            <person name="Kim Y.J."/>
            <person name="Farh M.E.-A."/>
            <person name="Yang D.-C."/>
        </authorList>
    </citation>
    <scope>NUCLEOTIDE SEQUENCE [LARGE SCALE GENOMIC DNA]</scope>
    <source>
        <strain evidence="5 6">JCM 7819</strain>
    </source>
</reference>
<gene>
    <name evidence="5" type="ORF">RF819_17825</name>
</gene>
<dbReference type="Proteomes" id="UP000190750">
    <property type="component" value="Unassembled WGS sequence"/>
</dbReference>
<protein>
    <recommendedName>
        <fullName evidence="4">PilY1 beta-propeller domain-containing protein</fullName>
    </recommendedName>
</protein>
<feature type="signal peptide" evidence="3">
    <location>
        <begin position="1"/>
        <end position="22"/>
    </location>
</feature>
<keyword evidence="2" id="KW-0106">Calcium</keyword>